<feature type="signal peptide" evidence="2">
    <location>
        <begin position="1"/>
        <end position="18"/>
    </location>
</feature>
<dbReference type="InParanoid" id="A0A1H9CBP2"/>
<keyword evidence="4" id="KW-0645">Protease</keyword>
<reference evidence="5" key="1">
    <citation type="submission" date="2016-10" db="EMBL/GenBank/DDBJ databases">
        <authorList>
            <person name="Varghese N."/>
            <person name="Submissions S."/>
        </authorList>
    </citation>
    <scope>NUCLEOTIDE SEQUENCE [LARGE SCALE GENOMIC DNA]</scope>
    <source>
        <strain evidence="5">DSM 24740</strain>
    </source>
</reference>
<dbReference type="Pfam" id="PF00112">
    <property type="entry name" value="Peptidase_C1"/>
    <property type="match status" value="1"/>
</dbReference>
<accession>A0A1H9CBP2</accession>
<evidence type="ECO:0000256" key="2">
    <source>
        <dbReference type="SAM" id="SignalP"/>
    </source>
</evidence>
<evidence type="ECO:0000256" key="1">
    <source>
        <dbReference type="SAM" id="MobiDB-lite"/>
    </source>
</evidence>
<dbReference type="InterPro" id="IPR035992">
    <property type="entry name" value="Ricin_B-like_lectins"/>
</dbReference>
<dbReference type="GO" id="GO:0008234">
    <property type="term" value="F:cysteine-type peptidase activity"/>
    <property type="evidence" value="ECO:0007669"/>
    <property type="project" value="InterPro"/>
</dbReference>
<feature type="region of interest" description="Disordered" evidence="1">
    <location>
        <begin position="152"/>
        <end position="180"/>
    </location>
</feature>
<dbReference type="InterPro" id="IPR000668">
    <property type="entry name" value="Peptidase_C1A_C"/>
</dbReference>
<dbReference type="OrthoDB" id="3648721at2"/>
<dbReference type="SUPFAM" id="SSF54001">
    <property type="entry name" value="Cysteine proteinases"/>
    <property type="match status" value="1"/>
</dbReference>
<dbReference type="Gene3D" id="3.90.70.10">
    <property type="entry name" value="Cysteine proteinases"/>
    <property type="match status" value="1"/>
</dbReference>
<dbReference type="Proteomes" id="UP000199021">
    <property type="component" value="Unassembled WGS sequence"/>
</dbReference>
<organism evidence="4 5">
    <name type="scientific">Neolewinella agarilytica</name>
    <dbReference type="NCBI Taxonomy" id="478744"/>
    <lineage>
        <taxon>Bacteria</taxon>
        <taxon>Pseudomonadati</taxon>
        <taxon>Bacteroidota</taxon>
        <taxon>Saprospiria</taxon>
        <taxon>Saprospirales</taxon>
        <taxon>Lewinellaceae</taxon>
        <taxon>Neolewinella</taxon>
    </lineage>
</organism>
<dbReference type="STRING" id="478744.SAMN05444359_104138"/>
<feature type="domain" description="Peptidase C1A papain C-terminal" evidence="3">
    <location>
        <begin position="295"/>
        <end position="441"/>
    </location>
</feature>
<evidence type="ECO:0000313" key="4">
    <source>
        <dbReference type="EMBL" id="SEP98559.1"/>
    </source>
</evidence>
<dbReference type="SUPFAM" id="SSF50370">
    <property type="entry name" value="Ricin B-like lectins"/>
    <property type="match status" value="1"/>
</dbReference>
<gene>
    <name evidence="4" type="ORF">SAMN05444359_104138</name>
</gene>
<proteinExistence type="predicted"/>
<dbReference type="InterPro" id="IPR038765">
    <property type="entry name" value="Papain-like_cys_pep_sf"/>
</dbReference>
<name>A0A1H9CBP2_9BACT</name>
<dbReference type="AlphaFoldDB" id="A0A1H9CBP2"/>
<evidence type="ECO:0000259" key="3">
    <source>
        <dbReference type="Pfam" id="PF00112"/>
    </source>
</evidence>
<keyword evidence="2" id="KW-0732">Signal</keyword>
<dbReference type="CDD" id="cd23432">
    <property type="entry name" value="beta-trefoil_Ricin_EndoBetaGal-like"/>
    <property type="match status" value="1"/>
</dbReference>
<dbReference type="EMBL" id="FOFB01000004">
    <property type="protein sequence ID" value="SEP98559.1"/>
    <property type="molecule type" value="Genomic_DNA"/>
</dbReference>
<dbReference type="CDD" id="cd02619">
    <property type="entry name" value="Peptidase_C1"/>
    <property type="match status" value="1"/>
</dbReference>
<evidence type="ECO:0000313" key="5">
    <source>
        <dbReference type="Proteomes" id="UP000199021"/>
    </source>
</evidence>
<dbReference type="GO" id="GO:0006508">
    <property type="term" value="P:proteolysis"/>
    <property type="evidence" value="ECO:0007669"/>
    <property type="project" value="UniProtKB-KW"/>
</dbReference>
<dbReference type="Gene3D" id="2.80.10.50">
    <property type="match status" value="1"/>
</dbReference>
<protein>
    <submittedName>
        <fullName evidence="4">Papain family cysteine protease</fullName>
    </submittedName>
</protein>
<feature type="chain" id="PRO_5011554215" evidence="2">
    <location>
        <begin position="19"/>
        <end position="552"/>
    </location>
</feature>
<dbReference type="RefSeq" id="WP_090166025.1">
    <property type="nucleotide sequence ID" value="NZ_FOFB01000004.1"/>
</dbReference>
<feature type="compositionally biased region" description="Pro residues" evidence="1">
    <location>
        <begin position="157"/>
        <end position="171"/>
    </location>
</feature>
<keyword evidence="5" id="KW-1185">Reference proteome</keyword>
<sequence>MRATLFLFLLLASGFLAAQNFVQIESRWQKNFGANPQVHLQEPSPAFGLTEAGWWSKDWIVEDAGGGYVRFKNRWRGTYLLQNVDVGPTEAGAIKPGWWSAQWTIEPAGGNFVRIKNRWRGTYLHIHNAGLECGPMEPGQWGAQWVLKGYKGAVAPQPGPNPDPKPQPQPKLGPAHDISNLSYGATPTPPAIKAYVKKVAVGGSNTAPKTGVFNLDMPPIGNQGSEGSCVAWALGYGIMSYEMRKRSGLDYYYLGTKNLNTMQIGSPEYLFNRVNLNNKDCSNGSYFVGTPERRGALDHLKYAGIAPLAAAPYSDRNGCGTVDNYKEPENPLAAMNKIDQYALIENDQLTERNLKSLLNDGYPILVGANLTTAFKQGRRGYVWDTGVGGVNGTHAAHAMVIMGYDDSKRAFKLQNSWGTNWGDDGYGWIGYDHVKNAVFEAYVVYADRLDGFEITEPNYVTVYSEALYVANVTLTYTLNGQAKKFEKKISAFFSFEHQLPKQARNVRLKVDGILVTDPLNFDKTFNSNSIQACYKIWGSFLDTEYATMECSY</sequence>
<keyword evidence="4" id="KW-0378">Hydrolase</keyword>